<protein>
    <submittedName>
        <fullName evidence="1">Uncharacterized protein</fullName>
    </submittedName>
</protein>
<organism evidence="1 2">
    <name type="scientific">Pseudalkalibacillus berkeleyi</name>
    <dbReference type="NCBI Taxonomy" id="1069813"/>
    <lineage>
        <taxon>Bacteria</taxon>
        <taxon>Bacillati</taxon>
        <taxon>Bacillota</taxon>
        <taxon>Bacilli</taxon>
        <taxon>Bacillales</taxon>
        <taxon>Fictibacillaceae</taxon>
        <taxon>Pseudalkalibacillus</taxon>
    </lineage>
</organism>
<gene>
    <name evidence="1" type="ORF">L2716_03260</name>
</gene>
<proteinExistence type="predicted"/>
<dbReference type="InterPro" id="IPR058870">
    <property type="entry name" value="YuzC"/>
</dbReference>
<name>A0ABS9GZ15_9BACL</name>
<comment type="caution">
    <text evidence="1">The sequence shown here is derived from an EMBL/GenBank/DDBJ whole genome shotgun (WGS) entry which is preliminary data.</text>
</comment>
<accession>A0ABS9GZ15</accession>
<evidence type="ECO:0000313" key="2">
    <source>
        <dbReference type="Proteomes" id="UP001649381"/>
    </source>
</evidence>
<keyword evidence="2" id="KW-1185">Reference proteome</keyword>
<evidence type="ECO:0000313" key="1">
    <source>
        <dbReference type="EMBL" id="MCF6136733.1"/>
    </source>
</evidence>
<dbReference type="RefSeq" id="WP_236331735.1">
    <property type="nucleotide sequence ID" value="NZ_JAKIJS010000001.1"/>
</dbReference>
<reference evidence="1 2" key="1">
    <citation type="submission" date="2022-01" db="EMBL/GenBank/DDBJ databases">
        <title>Alkalihalobacillus sp. EGI L200015, a novel bacterium isolated from a salt lake sediment.</title>
        <authorList>
            <person name="Gao L."/>
            <person name="Fang B.-Z."/>
            <person name="Li W.-J."/>
        </authorList>
    </citation>
    <scope>NUCLEOTIDE SEQUENCE [LARGE SCALE GENOMIC DNA]</scope>
    <source>
        <strain evidence="1 2">KCTC 12718</strain>
    </source>
</reference>
<dbReference type="EMBL" id="JAKIJS010000001">
    <property type="protein sequence ID" value="MCF6136733.1"/>
    <property type="molecule type" value="Genomic_DNA"/>
</dbReference>
<dbReference type="Pfam" id="PF26344">
    <property type="entry name" value="YuzC"/>
    <property type="match status" value="1"/>
</dbReference>
<sequence length="119" mass="13875">MNYSKWKGYSGWGEWYPRWPSPMETDPDDVTQMMFSAKSFITPTEELLSLLKTITTDQNFAHRLKKAAELNQNEQVKLLIKEKGVFTDFNVAVNPSGIRIEFKPDHVEACFYITFSLCW</sequence>
<dbReference type="Proteomes" id="UP001649381">
    <property type="component" value="Unassembled WGS sequence"/>
</dbReference>